<keyword evidence="2" id="KW-0378">Hydrolase</keyword>
<feature type="signal peptide" evidence="3">
    <location>
        <begin position="1"/>
        <end position="22"/>
    </location>
</feature>
<dbReference type="InParanoid" id="N1J7K5"/>
<dbReference type="AlphaFoldDB" id="N1J7K5"/>
<gene>
    <name evidence="4" type="ORF">BGHDH14_bgh00804</name>
</gene>
<keyword evidence="3" id="KW-0732">Signal</keyword>
<dbReference type="EMBL" id="CAUH01002327">
    <property type="protein sequence ID" value="CCU76310.1"/>
    <property type="molecule type" value="Genomic_DNA"/>
</dbReference>
<sequence>MKFLKVAGLAILLNFSTSVCSAVLVGGSSVTNRYNCDGDIFTSSTVAEALKSSRANSVREGHIYPQSFESTNVESTDRQIFPIFPDGSTYIGQQEVKHFLVTDPDFNVMGLIMRDGKDFKECKDLSAQS</sequence>
<name>N1J7K5_BLUG1</name>
<evidence type="ECO:0000313" key="4">
    <source>
        <dbReference type="EMBL" id="CCU76310.1"/>
    </source>
</evidence>
<dbReference type="GO" id="GO:0004540">
    <property type="term" value="F:RNA nuclease activity"/>
    <property type="evidence" value="ECO:0007669"/>
    <property type="project" value="InterPro"/>
</dbReference>
<dbReference type="Proteomes" id="UP000015441">
    <property type="component" value="Unassembled WGS sequence"/>
</dbReference>
<dbReference type="InterPro" id="IPR016191">
    <property type="entry name" value="Ribonuclease/ribotoxin"/>
</dbReference>
<comment type="caution">
    <text evidence="4">The sequence shown here is derived from an EMBL/GenBank/DDBJ whole genome shotgun (WGS) entry which is preliminary data.</text>
</comment>
<dbReference type="OrthoDB" id="10282171at2759"/>
<dbReference type="Gene3D" id="3.10.450.30">
    <property type="entry name" value="Microbial ribonucleases"/>
    <property type="match status" value="1"/>
</dbReference>
<evidence type="ECO:0000256" key="1">
    <source>
        <dbReference type="ARBA" id="ARBA00022722"/>
    </source>
</evidence>
<dbReference type="SMR" id="N1J7K5"/>
<dbReference type="SUPFAM" id="SSF53933">
    <property type="entry name" value="Microbial ribonucleases"/>
    <property type="match status" value="1"/>
</dbReference>
<accession>N1J7K5</accession>
<evidence type="ECO:0000256" key="2">
    <source>
        <dbReference type="ARBA" id="ARBA00022801"/>
    </source>
</evidence>
<evidence type="ECO:0000256" key="3">
    <source>
        <dbReference type="SAM" id="SignalP"/>
    </source>
</evidence>
<dbReference type="GO" id="GO:0016787">
    <property type="term" value="F:hydrolase activity"/>
    <property type="evidence" value="ECO:0007669"/>
    <property type="project" value="UniProtKB-KW"/>
</dbReference>
<protein>
    <submittedName>
        <fullName evidence="4">CSEP0018 putative effector protein</fullName>
    </submittedName>
</protein>
<feature type="chain" id="PRO_5004106633" evidence="3">
    <location>
        <begin position="23"/>
        <end position="129"/>
    </location>
</feature>
<organism evidence="4 5">
    <name type="scientific">Blumeria graminis f. sp. hordei (strain DH14)</name>
    <name type="common">Barley powdery mildew</name>
    <name type="synonym">Oidium monilioides f. sp. hordei</name>
    <dbReference type="NCBI Taxonomy" id="546991"/>
    <lineage>
        <taxon>Eukaryota</taxon>
        <taxon>Fungi</taxon>
        <taxon>Dikarya</taxon>
        <taxon>Ascomycota</taxon>
        <taxon>Pezizomycotina</taxon>
        <taxon>Leotiomycetes</taxon>
        <taxon>Erysiphales</taxon>
        <taxon>Erysiphaceae</taxon>
        <taxon>Blumeria</taxon>
        <taxon>Blumeria hordei</taxon>
    </lineage>
</organism>
<proteinExistence type="predicted"/>
<reference evidence="4 5" key="1">
    <citation type="journal article" date="2010" name="Science">
        <title>Genome expansion and gene loss in powdery mildew fungi reveal tradeoffs in extreme parasitism.</title>
        <authorList>
            <person name="Spanu P.D."/>
            <person name="Abbott J.C."/>
            <person name="Amselem J."/>
            <person name="Burgis T.A."/>
            <person name="Soanes D.M."/>
            <person name="Stueber K."/>
            <person name="Ver Loren van Themaat E."/>
            <person name="Brown J.K.M."/>
            <person name="Butcher S.A."/>
            <person name="Gurr S.J."/>
            <person name="Lebrun M.-H."/>
            <person name="Ridout C.J."/>
            <person name="Schulze-Lefert P."/>
            <person name="Talbot N.J."/>
            <person name="Ahmadinejad N."/>
            <person name="Ametz C."/>
            <person name="Barton G.R."/>
            <person name="Benjdia M."/>
            <person name="Bidzinski P."/>
            <person name="Bindschedler L.V."/>
            <person name="Both M."/>
            <person name="Brewer M.T."/>
            <person name="Cadle-Davidson L."/>
            <person name="Cadle-Davidson M.M."/>
            <person name="Collemare J."/>
            <person name="Cramer R."/>
            <person name="Frenkel O."/>
            <person name="Godfrey D."/>
            <person name="Harriman J."/>
            <person name="Hoede C."/>
            <person name="King B.C."/>
            <person name="Klages S."/>
            <person name="Kleemann J."/>
            <person name="Knoll D."/>
            <person name="Koti P.S."/>
            <person name="Kreplak J."/>
            <person name="Lopez-Ruiz F.J."/>
            <person name="Lu X."/>
            <person name="Maekawa T."/>
            <person name="Mahanil S."/>
            <person name="Micali C."/>
            <person name="Milgroom M.G."/>
            <person name="Montana G."/>
            <person name="Noir S."/>
            <person name="O'Connell R.J."/>
            <person name="Oberhaensli S."/>
            <person name="Parlange F."/>
            <person name="Pedersen C."/>
            <person name="Quesneville H."/>
            <person name="Reinhardt R."/>
            <person name="Rott M."/>
            <person name="Sacristan S."/>
            <person name="Schmidt S.M."/>
            <person name="Schoen M."/>
            <person name="Skamnioti P."/>
            <person name="Sommer H."/>
            <person name="Stephens A."/>
            <person name="Takahara H."/>
            <person name="Thordal-Christensen H."/>
            <person name="Vigouroux M."/>
            <person name="Wessling R."/>
            <person name="Wicker T."/>
            <person name="Panstruga R."/>
        </authorList>
    </citation>
    <scope>NUCLEOTIDE SEQUENCE [LARGE SCALE GENOMIC DNA]</scope>
    <source>
        <strain evidence="4">DH14</strain>
    </source>
</reference>
<evidence type="ECO:0000313" key="5">
    <source>
        <dbReference type="Proteomes" id="UP000015441"/>
    </source>
</evidence>
<keyword evidence="5" id="KW-1185">Reference proteome</keyword>
<dbReference type="HOGENOM" id="CLU_1948473_0_0_1"/>
<dbReference type="GO" id="GO:0003723">
    <property type="term" value="F:RNA binding"/>
    <property type="evidence" value="ECO:0007669"/>
    <property type="project" value="InterPro"/>
</dbReference>
<keyword evidence="1" id="KW-0540">Nuclease</keyword>